<keyword evidence="16" id="KW-1185">Reference proteome</keyword>
<evidence type="ECO:0000256" key="4">
    <source>
        <dbReference type="ARBA" id="ARBA00022517"/>
    </source>
</evidence>
<proteinExistence type="inferred from homology"/>
<evidence type="ECO:0000256" key="2">
    <source>
        <dbReference type="ARBA" id="ARBA00005424"/>
    </source>
</evidence>
<keyword evidence="10 12" id="KW-0539">Nucleus</keyword>
<dbReference type="AlphaFoldDB" id="A0A9W8EBT5"/>
<dbReference type="SMART" id="SM00709">
    <property type="entry name" value="Zpr1"/>
    <property type="match status" value="2"/>
</dbReference>
<dbReference type="Gene3D" id="2.60.120.1040">
    <property type="entry name" value="ZPR1, A/B domain"/>
    <property type="match status" value="2"/>
</dbReference>
<dbReference type="EMBL" id="JANBQB010000366">
    <property type="protein sequence ID" value="KAJ1977202.1"/>
    <property type="molecule type" value="Genomic_DNA"/>
</dbReference>
<dbReference type="NCBIfam" id="TIGR00310">
    <property type="entry name" value="ZPR1_znf"/>
    <property type="match status" value="2"/>
</dbReference>
<keyword evidence="12" id="KW-0687">Ribonucleoprotein</keyword>
<dbReference type="GO" id="GO:0005730">
    <property type="term" value="C:nucleolus"/>
    <property type="evidence" value="ECO:0007669"/>
    <property type="project" value="UniProtKB-SubCell"/>
</dbReference>
<evidence type="ECO:0000256" key="3">
    <source>
        <dbReference type="ARBA" id="ARBA00008354"/>
    </source>
</evidence>
<dbReference type="FunFam" id="2.40.10.310:FF:000001">
    <property type="entry name" value="NSA2, ribosome biogenesis homolog"/>
    <property type="match status" value="1"/>
</dbReference>
<comment type="similarity">
    <text evidence="3">Belongs to the ZPR1 family.</text>
</comment>
<dbReference type="InterPro" id="IPR039411">
    <property type="entry name" value="NSA2_fam"/>
</dbReference>
<dbReference type="FunFam" id="2.20.25.420:FF:000002">
    <property type="entry name" value="Zinc finger protein ZPR1"/>
    <property type="match status" value="1"/>
</dbReference>
<dbReference type="CDD" id="cd11381">
    <property type="entry name" value="NSA2"/>
    <property type="match status" value="1"/>
</dbReference>
<evidence type="ECO:0000259" key="14">
    <source>
        <dbReference type="SMART" id="SM00709"/>
    </source>
</evidence>
<dbReference type="FunFam" id="2.60.120.1040:FF:000003">
    <property type="entry name" value="Zinc finger protein zpr1"/>
    <property type="match status" value="1"/>
</dbReference>
<reference evidence="15" key="1">
    <citation type="submission" date="2022-07" db="EMBL/GenBank/DDBJ databases">
        <title>Phylogenomic reconstructions and comparative analyses of Kickxellomycotina fungi.</title>
        <authorList>
            <person name="Reynolds N.K."/>
            <person name="Stajich J.E."/>
            <person name="Barry K."/>
            <person name="Grigoriev I.V."/>
            <person name="Crous P."/>
            <person name="Smith M.E."/>
        </authorList>
    </citation>
    <scope>NUCLEOTIDE SEQUENCE</scope>
    <source>
        <strain evidence="15">RSA 567</strain>
    </source>
</reference>
<evidence type="ECO:0000256" key="13">
    <source>
        <dbReference type="SAM" id="MobiDB-lite"/>
    </source>
</evidence>
<evidence type="ECO:0000256" key="5">
    <source>
        <dbReference type="ARBA" id="ARBA00022552"/>
    </source>
</evidence>
<comment type="function">
    <text evidence="12">Involved in the biogenesis of the 60S ribosomal subunit. May play a part in the quality control of pre-60S particles.</text>
</comment>
<keyword evidence="8 15" id="KW-0863">Zinc-finger</keyword>
<evidence type="ECO:0000313" key="15">
    <source>
        <dbReference type="EMBL" id="KAJ1977202.1"/>
    </source>
</evidence>
<organism evidence="15 16">
    <name type="scientific">Dimargaris verticillata</name>
    <dbReference type="NCBI Taxonomy" id="2761393"/>
    <lineage>
        <taxon>Eukaryota</taxon>
        <taxon>Fungi</taxon>
        <taxon>Fungi incertae sedis</taxon>
        <taxon>Zoopagomycota</taxon>
        <taxon>Kickxellomycotina</taxon>
        <taxon>Dimargaritomycetes</taxon>
        <taxon>Dimargaritales</taxon>
        <taxon>Dimargaritaceae</taxon>
        <taxon>Dimargaris</taxon>
    </lineage>
</organism>
<dbReference type="FunFam" id="2.20.25.420:FF:000001">
    <property type="entry name" value="Zinc finger protein ZPR1"/>
    <property type="match status" value="1"/>
</dbReference>
<comment type="subunit">
    <text evidence="12">Component of the pre-66S ribosomal particle.</text>
</comment>
<dbReference type="OrthoDB" id="308464at2759"/>
<dbReference type="GO" id="GO:0042273">
    <property type="term" value="P:ribosomal large subunit biogenesis"/>
    <property type="evidence" value="ECO:0007669"/>
    <property type="project" value="UniProtKB-ARBA"/>
</dbReference>
<keyword evidence="7" id="KW-0677">Repeat</keyword>
<dbReference type="InterPro" id="IPR056180">
    <property type="entry name" value="ZPR1_jr_dom"/>
</dbReference>
<comment type="similarity">
    <text evidence="2 12">Belongs to the eukaryotic ribosomal protein eS8 family. Ribosome biogenesis protein NSA2 subfamily.</text>
</comment>
<comment type="subcellular location">
    <subcellularLocation>
        <location evidence="1 12">Nucleus</location>
        <location evidence="1 12">Nucleolus</location>
    </subcellularLocation>
</comment>
<dbReference type="Gene3D" id="2.40.10.310">
    <property type="match status" value="1"/>
</dbReference>
<keyword evidence="9" id="KW-0862">Zinc</keyword>
<feature type="domain" description="Zinc finger ZPR1-type" evidence="14">
    <location>
        <begin position="240"/>
        <end position="400"/>
    </location>
</feature>
<comment type="caution">
    <text evidence="15">The sequence shown here is derived from an EMBL/GenBank/DDBJ whole genome shotgun (WGS) entry which is preliminary data.</text>
</comment>
<name>A0A9W8EBT5_9FUNG</name>
<dbReference type="PANTHER" id="PTHR10876">
    <property type="entry name" value="ZINC FINGER PROTEIN ZPR1"/>
    <property type="match status" value="1"/>
</dbReference>
<dbReference type="InterPro" id="IPR040141">
    <property type="entry name" value="ZPR1"/>
</dbReference>
<evidence type="ECO:0000256" key="1">
    <source>
        <dbReference type="ARBA" id="ARBA00004604"/>
    </source>
</evidence>
<accession>A0A9W8EBT5</accession>
<dbReference type="InterPro" id="IPR042451">
    <property type="entry name" value="ZPR1_A/B_dom"/>
</dbReference>
<evidence type="ECO:0000256" key="7">
    <source>
        <dbReference type="ARBA" id="ARBA00022737"/>
    </source>
</evidence>
<dbReference type="Pfam" id="PF03367">
    <property type="entry name" value="Zn_ribbon_ZPR1"/>
    <property type="match status" value="2"/>
</dbReference>
<keyword evidence="6" id="KW-0479">Metal-binding</keyword>
<keyword evidence="4 12" id="KW-0690">Ribosome biogenesis</keyword>
<comment type="function">
    <text evidence="11">Acts as a protein folding chaperone for elongation factor 1-alpha.</text>
</comment>
<sequence length="708" mass="79506">MASSDPIYVDIGDDATPTEIESYCMNCEKNGLTRLLMTKIPHFREVIVMAFECPHCGWRNNEIQSGSTIAEKGIRMECRIEDSKDLNRQLVKSDSATIQFVEIDLEIPPKNGSLNTVEGLIGHVIEDLGSQQPVRKAVAPEVYEKIEAILAQLKAYQTNEASCTLVVNDPAGNSYIENLCYPNDDPKLQVVHYERTREDAIALGMAHPDQDPEEGSTAHASNAPEANDRDEVDDVMTFHTTCSSCGVPNEVRMHQLDIPHFKEVIIMANSCDHCGYKSNEVKSGGAISSQGRRISLKVEDSEDLSRDILKSETCGLSIPEIDLELQPGTLGGRFTTVEGLLAQVRDELSEKAQFLKGDSSTTDNKSKFEAFLDQLGQVIQGQLPCTLILDDPLANSHLQNLYAPDPDPNMTVEDYDRTWQQNEDLGLNDIKVENYEEEANAEQADNLTMPQNEYIETAIKRHGRRLNHDEVVRKREAREVHKRSAYAQKVHGLKAKLYHKKRRNEKIQMKKTLKMHEAKDVKQKDDEAVPDGAVPAYLLDREGQDRAKVLSNMIKQKRKEKAGKWTVPLPKVRGIAEEEIFKVLKTGKRQAKQWKRMVTKPTFVGEGFTRKPPKYERFIRPMALRYKKAHVTHPELKATFCLPIIGVKKNPQSPLYTQLGILTKGTVIEVNVSELGLVTTGGKVIWGKYAQVTNNPENDGCINALLLV</sequence>
<evidence type="ECO:0000256" key="8">
    <source>
        <dbReference type="ARBA" id="ARBA00022771"/>
    </source>
</evidence>
<dbReference type="FunFam" id="2.60.120.1040:FF:000001">
    <property type="entry name" value="Zinc finger protein ZPR1"/>
    <property type="match status" value="1"/>
</dbReference>
<evidence type="ECO:0000256" key="11">
    <source>
        <dbReference type="ARBA" id="ARBA00054139"/>
    </source>
</evidence>
<dbReference type="PANTHER" id="PTHR10876:SF0">
    <property type="entry name" value="ZINC FINGER PROTEIN ZPR1"/>
    <property type="match status" value="1"/>
</dbReference>
<evidence type="ECO:0000256" key="10">
    <source>
        <dbReference type="ARBA" id="ARBA00023242"/>
    </source>
</evidence>
<evidence type="ECO:0000256" key="12">
    <source>
        <dbReference type="RuleBase" id="RU367114"/>
    </source>
</evidence>
<dbReference type="Pfam" id="PF01201">
    <property type="entry name" value="Ribosomal_S8e"/>
    <property type="match status" value="1"/>
</dbReference>
<protein>
    <recommendedName>
        <fullName evidence="12">Ribosome biogenesis protein NSA2 homolog</fullName>
    </recommendedName>
</protein>
<dbReference type="GO" id="GO:0030684">
    <property type="term" value="C:preribosome"/>
    <property type="evidence" value="ECO:0007669"/>
    <property type="project" value="UniProtKB-ARBA"/>
</dbReference>
<keyword evidence="5 12" id="KW-0698">rRNA processing</keyword>
<dbReference type="InterPro" id="IPR042452">
    <property type="entry name" value="ZPR1_Znf1/2"/>
</dbReference>
<evidence type="ECO:0000256" key="6">
    <source>
        <dbReference type="ARBA" id="ARBA00022723"/>
    </source>
</evidence>
<dbReference type="InterPro" id="IPR004457">
    <property type="entry name" value="Znf_ZPR1"/>
</dbReference>
<dbReference type="GO" id="GO:0006364">
    <property type="term" value="P:rRNA processing"/>
    <property type="evidence" value="ECO:0007669"/>
    <property type="project" value="UniProtKB-KW"/>
</dbReference>
<dbReference type="Proteomes" id="UP001151582">
    <property type="component" value="Unassembled WGS sequence"/>
</dbReference>
<feature type="domain" description="Zinc finger ZPR1-type" evidence="14">
    <location>
        <begin position="22"/>
        <end position="178"/>
    </location>
</feature>
<dbReference type="Pfam" id="PF22794">
    <property type="entry name" value="jr-ZPR1"/>
    <property type="match status" value="2"/>
</dbReference>
<dbReference type="Gene3D" id="2.20.25.420">
    <property type="entry name" value="ZPR1, zinc finger domain"/>
    <property type="match status" value="2"/>
</dbReference>
<feature type="region of interest" description="Disordered" evidence="13">
    <location>
        <begin position="206"/>
        <end position="228"/>
    </location>
</feature>
<evidence type="ECO:0000313" key="16">
    <source>
        <dbReference type="Proteomes" id="UP001151582"/>
    </source>
</evidence>
<evidence type="ECO:0000256" key="9">
    <source>
        <dbReference type="ARBA" id="ARBA00022833"/>
    </source>
</evidence>
<dbReference type="InterPro" id="IPR022309">
    <property type="entry name" value="Ribosomal_Se8/biogenesis_NSA2"/>
</dbReference>
<dbReference type="GO" id="GO:0008270">
    <property type="term" value="F:zinc ion binding"/>
    <property type="evidence" value="ECO:0007669"/>
    <property type="project" value="UniProtKB-KW"/>
</dbReference>
<gene>
    <name evidence="15" type="primary">ZPR1</name>
    <name evidence="15" type="ORF">H4R34_003671</name>
</gene>